<reference evidence="3 4" key="1">
    <citation type="submission" date="2020-08" db="EMBL/GenBank/DDBJ databases">
        <title>Genomic Encyclopedia of Type Strains, Phase IV (KMG-IV): sequencing the most valuable type-strain genomes for metagenomic binning, comparative biology and taxonomic classification.</title>
        <authorList>
            <person name="Goeker M."/>
        </authorList>
    </citation>
    <scope>NUCLEOTIDE SEQUENCE [LARGE SCALE GENOMIC DNA]</scope>
    <source>
        <strain evidence="3 4">DSM 15867</strain>
    </source>
</reference>
<dbReference type="Proteomes" id="UP000574769">
    <property type="component" value="Unassembled WGS sequence"/>
</dbReference>
<evidence type="ECO:0000259" key="2">
    <source>
        <dbReference type="Pfam" id="PF07589"/>
    </source>
</evidence>
<dbReference type="Pfam" id="PF07589">
    <property type="entry name" value="PEP-CTERM"/>
    <property type="match status" value="1"/>
</dbReference>
<keyword evidence="1" id="KW-0732">Signal</keyword>
<gene>
    <name evidence="3" type="ORF">GGQ96_004138</name>
</gene>
<comment type="caution">
    <text evidence="3">The sequence shown here is derived from an EMBL/GenBank/DDBJ whole genome shotgun (WGS) entry which is preliminary data.</text>
</comment>
<dbReference type="InterPro" id="IPR013424">
    <property type="entry name" value="Ice-binding_C"/>
</dbReference>
<keyword evidence="4" id="KW-1185">Reference proteome</keyword>
<evidence type="ECO:0000313" key="4">
    <source>
        <dbReference type="Proteomes" id="UP000574769"/>
    </source>
</evidence>
<dbReference type="EMBL" id="JACHNY010000021">
    <property type="protein sequence ID" value="MBB4619978.1"/>
    <property type="molecule type" value="Genomic_DNA"/>
</dbReference>
<dbReference type="RefSeq" id="WP_184117090.1">
    <property type="nucleotide sequence ID" value="NZ_JACHNY010000021.1"/>
</dbReference>
<accession>A0A7W7AMU8</accession>
<evidence type="ECO:0000256" key="1">
    <source>
        <dbReference type="SAM" id="SignalP"/>
    </source>
</evidence>
<dbReference type="NCBIfam" id="NF035944">
    <property type="entry name" value="PEPxxWA-CTERM"/>
    <property type="match status" value="1"/>
</dbReference>
<evidence type="ECO:0000313" key="3">
    <source>
        <dbReference type="EMBL" id="MBB4619978.1"/>
    </source>
</evidence>
<proteinExistence type="predicted"/>
<feature type="chain" id="PRO_5030893520" description="Ice-binding protein C-terminal domain-containing protein" evidence="1">
    <location>
        <begin position="22"/>
        <end position="194"/>
    </location>
</feature>
<feature type="domain" description="Ice-binding protein C-terminal" evidence="2">
    <location>
        <begin position="166"/>
        <end position="189"/>
    </location>
</feature>
<feature type="signal peptide" evidence="1">
    <location>
        <begin position="1"/>
        <end position="21"/>
    </location>
</feature>
<name>A0A7W7AMU8_9SPHN</name>
<sequence>MRLIRYGLIACATMLAGQAQAANYIRYTATAVGNGTETTGVNPTGYDVRDIKGLQLMFTVEYNDGSGYGSVVGAGKLIDAGAGSTGFRIGTYGAPTYGFDGSAFFAFDNPGLSFPLGPILLDSGRSLINISEGYPSGLGFRFNGIATGLISTVGSAGDSFVITTYVPEPSTWALMFAGFGMVGFAMRRRRLAFA</sequence>
<dbReference type="AlphaFoldDB" id="A0A7W7AMU8"/>
<dbReference type="NCBIfam" id="TIGR02595">
    <property type="entry name" value="PEP_CTERM"/>
    <property type="match status" value="1"/>
</dbReference>
<protein>
    <recommendedName>
        <fullName evidence="2">Ice-binding protein C-terminal domain-containing protein</fullName>
    </recommendedName>
</protein>
<organism evidence="3 4">
    <name type="scientific">Sphingomonas abaci</name>
    <dbReference type="NCBI Taxonomy" id="237611"/>
    <lineage>
        <taxon>Bacteria</taxon>
        <taxon>Pseudomonadati</taxon>
        <taxon>Pseudomonadota</taxon>
        <taxon>Alphaproteobacteria</taxon>
        <taxon>Sphingomonadales</taxon>
        <taxon>Sphingomonadaceae</taxon>
        <taxon>Sphingomonas</taxon>
    </lineage>
</organism>